<evidence type="ECO:0000313" key="1">
    <source>
        <dbReference type="EMBL" id="GAA3648681.1"/>
    </source>
</evidence>
<accession>A0ABP7B576</accession>
<keyword evidence="2" id="KW-1185">Reference proteome</keyword>
<dbReference type="EMBL" id="BAAAZP010000013">
    <property type="protein sequence ID" value="GAA3648681.1"/>
    <property type="molecule type" value="Genomic_DNA"/>
</dbReference>
<evidence type="ECO:0000313" key="2">
    <source>
        <dbReference type="Proteomes" id="UP001500902"/>
    </source>
</evidence>
<comment type="caution">
    <text evidence="1">The sequence shown here is derived from an EMBL/GenBank/DDBJ whole genome shotgun (WGS) entry which is preliminary data.</text>
</comment>
<sequence>MLPVTDSGADPAQAVPVDLRQPVDVQDPMAWTAVTAARLGKSAAWEASEAVGAFSLGRGSNLSAARGREYR</sequence>
<name>A0ABP7B576_9ACTN</name>
<reference evidence="2" key="1">
    <citation type="journal article" date="2019" name="Int. J. Syst. Evol. Microbiol.">
        <title>The Global Catalogue of Microorganisms (GCM) 10K type strain sequencing project: providing services to taxonomists for standard genome sequencing and annotation.</title>
        <authorList>
            <consortium name="The Broad Institute Genomics Platform"/>
            <consortium name="The Broad Institute Genome Sequencing Center for Infectious Disease"/>
            <person name="Wu L."/>
            <person name="Ma J."/>
        </authorList>
    </citation>
    <scope>NUCLEOTIDE SEQUENCE [LARGE SCALE GENOMIC DNA]</scope>
    <source>
        <strain evidence="2">JCM 16904</strain>
    </source>
</reference>
<proteinExistence type="predicted"/>
<protein>
    <submittedName>
        <fullName evidence="1">Uncharacterized protein</fullName>
    </submittedName>
</protein>
<gene>
    <name evidence="1" type="ORF">GCM10022224_009280</name>
</gene>
<organism evidence="1 2">
    <name type="scientific">Nonomuraea antimicrobica</name>
    <dbReference type="NCBI Taxonomy" id="561173"/>
    <lineage>
        <taxon>Bacteria</taxon>
        <taxon>Bacillati</taxon>
        <taxon>Actinomycetota</taxon>
        <taxon>Actinomycetes</taxon>
        <taxon>Streptosporangiales</taxon>
        <taxon>Streptosporangiaceae</taxon>
        <taxon>Nonomuraea</taxon>
    </lineage>
</organism>
<dbReference type="Proteomes" id="UP001500902">
    <property type="component" value="Unassembled WGS sequence"/>
</dbReference>